<name>A0A2I0HKK0_PUNGR</name>
<evidence type="ECO:0000313" key="2">
    <source>
        <dbReference type="EMBL" id="PKI32000.1"/>
    </source>
</evidence>
<protein>
    <submittedName>
        <fullName evidence="2">Uncharacterized protein</fullName>
    </submittedName>
</protein>
<dbReference type="EMBL" id="PGOL01008132">
    <property type="protein sequence ID" value="PKI32000.1"/>
    <property type="molecule type" value="Genomic_DNA"/>
</dbReference>
<dbReference type="Proteomes" id="UP000233551">
    <property type="component" value="Unassembled WGS sequence"/>
</dbReference>
<dbReference type="AlphaFoldDB" id="A0A2I0HKK0"/>
<organism evidence="2 3">
    <name type="scientific">Punica granatum</name>
    <name type="common">Pomegranate</name>
    <dbReference type="NCBI Taxonomy" id="22663"/>
    <lineage>
        <taxon>Eukaryota</taxon>
        <taxon>Viridiplantae</taxon>
        <taxon>Streptophyta</taxon>
        <taxon>Embryophyta</taxon>
        <taxon>Tracheophyta</taxon>
        <taxon>Spermatophyta</taxon>
        <taxon>Magnoliopsida</taxon>
        <taxon>eudicotyledons</taxon>
        <taxon>Gunneridae</taxon>
        <taxon>Pentapetalae</taxon>
        <taxon>rosids</taxon>
        <taxon>malvids</taxon>
        <taxon>Myrtales</taxon>
        <taxon>Lythraceae</taxon>
        <taxon>Punica</taxon>
    </lineage>
</organism>
<proteinExistence type="predicted"/>
<comment type="caution">
    <text evidence="2">The sequence shown here is derived from an EMBL/GenBank/DDBJ whole genome shotgun (WGS) entry which is preliminary data.</text>
</comment>
<sequence length="99" mass="10278">MAAASEALTHEINYDLSTLGGVQPSLRPPLRRSSIKSLTISVVSSGTLPGVMVAGVEPHCSAIVSFSLHSGLSPSEEREAETRDCGGSMPATHRSSPSM</sequence>
<gene>
    <name evidence="2" type="ORF">CRG98_047609</name>
</gene>
<feature type="compositionally biased region" description="Basic and acidic residues" evidence="1">
    <location>
        <begin position="75"/>
        <end position="84"/>
    </location>
</feature>
<keyword evidence="3" id="KW-1185">Reference proteome</keyword>
<evidence type="ECO:0000313" key="3">
    <source>
        <dbReference type="Proteomes" id="UP000233551"/>
    </source>
</evidence>
<accession>A0A2I0HKK0</accession>
<feature type="region of interest" description="Disordered" evidence="1">
    <location>
        <begin position="71"/>
        <end position="99"/>
    </location>
</feature>
<reference evidence="2 3" key="1">
    <citation type="submission" date="2017-11" db="EMBL/GenBank/DDBJ databases">
        <title>De-novo sequencing of pomegranate (Punica granatum L.) genome.</title>
        <authorList>
            <person name="Akparov Z."/>
            <person name="Amiraslanov A."/>
            <person name="Hajiyeva S."/>
            <person name="Abbasov M."/>
            <person name="Kaur K."/>
            <person name="Hamwieh A."/>
            <person name="Solovyev V."/>
            <person name="Salamov A."/>
            <person name="Braich B."/>
            <person name="Kosarev P."/>
            <person name="Mahmoud A."/>
            <person name="Hajiyev E."/>
            <person name="Babayeva S."/>
            <person name="Izzatullayeva V."/>
            <person name="Mammadov A."/>
            <person name="Mammadov A."/>
            <person name="Sharifova S."/>
            <person name="Ojaghi J."/>
            <person name="Eynullazada K."/>
            <person name="Bayramov B."/>
            <person name="Abdulazimova A."/>
            <person name="Shahmuradov I."/>
        </authorList>
    </citation>
    <scope>NUCLEOTIDE SEQUENCE [LARGE SCALE GENOMIC DNA]</scope>
    <source>
        <strain evidence="3">cv. AG2017</strain>
        <tissue evidence="2">Leaf</tissue>
    </source>
</reference>
<evidence type="ECO:0000256" key="1">
    <source>
        <dbReference type="SAM" id="MobiDB-lite"/>
    </source>
</evidence>